<accession>A0A2T8KP33</accession>
<protein>
    <submittedName>
        <fullName evidence="1">Uncharacterized protein</fullName>
    </submittedName>
</protein>
<dbReference type="AlphaFoldDB" id="A0A2T8KP33"/>
<reference evidence="1" key="1">
    <citation type="submission" date="2018-04" db="EMBL/GenBank/DDBJ databases">
        <title>WGS assembly of Panicum hallii.</title>
        <authorList>
            <person name="Lovell J."/>
            <person name="Jenkins J."/>
            <person name="Lowry D."/>
            <person name="Mamidi S."/>
            <person name="Sreedasyam A."/>
            <person name="Weng X."/>
            <person name="Barry K."/>
            <person name="Bonette J."/>
            <person name="Campitelli B."/>
            <person name="Daum C."/>
            <person name="Gordon S."/>
            <person name="Gould B."/>
            <person name="Lipzen A."/>
            <person name="Macqueen A."/>
            <person name="Palacio-Mejia J."/>
            <person name="Plott C."/>
            <person name="Shakirov E."/>
            <person name="Shu S."/>
            <person name="Yoshinaga Y."/>
            <person name="Zane M."/>
            <person name="Rokhsar D."/>
            <person name="Grimwood J."/>
            <person name="Schmutz J."/>
            <person name="Juenger T."/>
        </authorList>
    </citation>
    <scope>NUCLEOTIDE SEQUENCE [LARGE SCALE GENOMIC DNA]</scope>
    <source>
        <strain evidence="1">FIL2</strain>
    </source>
</reference>
<name>A0A2T8KP33_9POAL</name>
<dbReference type="EMBL" id="CM008047">
    <property type="protein sequence ID" value="PVH63947.1"/>
    <property type="molecule type" value="Genomic_DNA"/>
</dbReference>
<dbReference type="Gramene" id="PVH63947">
    <property type="protein sequence ID" value="PVH63947"/>
    <property type="gene ID" value="PAHAL_2G142100"/>
</dbReference>
<proteinExistence type="predicted"/>
<dbReference type="Proteomes" id="UP000243499">
    <property type="component" value="Chromosome 2"/>
</dbReference>
<gene>
    <name evidence="1" type="ORF">PAHAL_2G142100</name>
</gene>
<organism evidence="1">
    <name type="scientific">Panicum hallii</name>
    <dbReference type="NCBI Taxonomy" id="206008"/>
    <lineage>
        <taxon>Eukaryota</taxon>
        <taxon>Viridiplantae</taxon>
        <taxon>Streptophyta</taxon>
        <taxon>Embryophyta</taxon>
        <taxon>Tracheophyta</taxon>
        <taxon>Spermatophyta</taxon>
        <taxon>Magnoliopsida</taxon>
        <taxon>Liliopsida</taxon>
        <taxon>Poales</taxon>
        <taxon>Poaceae</taxon>
        <taxon>PACMAD clade</taxon>
        <taxon>Panicoideae</taxon>
        <taxon>Panicodae</taxon>
        <taxon>Paniceae</taxon>
        <taxon>Panicinae</taxon>
        <taxon>Panicum</taxon>
        <taxon>Panicum sect. Panicum</taxon>
    </lineage>
</organism>
<evidence type="ECO:0000313" key="1">
    <source>
        <dbReference type="EMBL" id="PVH63947.1"/>
    </source>
</evidence>
<sequence length="102" mass="11744">MVLQYDVLERRASARASVCNHLKCTGQSLEFRPKERLGLVIDRIRRWIKSEFDVELHGTDDDRKLMARCKLRRETSGMVEIDRSVSRVGAAVHEASVNRSCE</sequence>